<evidence type="ECO:0000313" key="19">
    <source>
        <dbReference type="EMBL" id="ANM85999.1"/>
    </source>
</evidence>
<evidence type="ECO:0000256" key="11">
    <source>
        <dbReference type="ARBA" id="ARBA00022870"/>
    </source>
</evidence>
<evidence type="ECO:0000256" key="13">
    <source>
        <dbReference type="ARBA" id="ARBA00023036"/>
    </source>
</evidence>
<evidence type="ECO:0000256" key="10">
    <source>
        <dbReference type="ARBA" id="ARBA00022844"/>
    </source>
</evidence>
<dbReference type="InterPro" id="IPR027480">
    <property type="entry name" value="HIV-1_Nef_anchor_sf"/>
</dbReference>
<evidence type="ECO:0000256" key="4">
    <source>
        <dbReference type="ARBA" id="ARBA00022518"/>
    </source>
</evidence>
<dbReference type="Pfam" id="PF00469">
    <property type="entry name" value="F-protein"/>
    <property type="match status" value="1"/>
</dbReference>
<evidence type="ECO:0000256" key="1">
    <source>
        <dbReference type="ARBA" id="ARBA00006933"/>
    </source>
</evidence>
<keyword evidence="9 17" id="KW-0519">Myristate</keyword>
<evidence type="ECO:0000256" key="6">
    <source>
        <dbReference type="ARBA" id="ARBA00022553"/>
    </source>
</evidence>
<keyword evidence="5" id="KW-0964">Secreted</keyword>
<evidence type="ECO:0000256" key="15">
    <source>
        <dbReference type="ARBA" id="ARBA00023280"/>
    </source>
</evidence>
<sequence>MGGKWSKRRAPGWDNIRERMRRTEPAEGGGAASPDLLRRGALPTTSTTANNAACAWWVAPQEEEEVCFPVPPLPPLPPMTYEGALHLNLFLKEEGGLGGIISSQKRQNLLLRWVYHTQGFFPGWNCSPPGPGVKYPLTFGWCFKLPPDEPEEVEDATVGDNCCLLPPINLHGMDDPKKELLMWYFDSLLSFHHTPQENHPEYYNSC</sequence>
<keyword evidence="7" id="KW-0945">Host-virus interaction</keyword>
<dbReference type="GO" id="GO:0017124">
    <property type="term" value="F:SH3 domain binding"/>
    <property type="evidence" value="ECO:0007669"/>
    <property type="project" value="UniProtKB-KW"/>
</dbReference>
<feature type="compositionally biased region" description="Basic residues" evidence="18">
    <location>
        <begin position="1"/>
        <end position="10"/>
    </location>
</feature>
<keyword evidence="14" id="KW-0472">Membrane</keyword>
<gene>
    <name evidence="19" type="primary">nef</name>
</gene>
<keyword evidence="11" id="KW-1043">Host membrane</keyword>
<evidence type="ECO:0000256" key="12">
    <source>
        <dbReference type="ARBA" id="ARBA00023026"/>
    </source>
</evidence>
<dbReference type="InterPro" id="IPR027481">
    <property type="entry name" value="HIV-1_Nef_core_sf"/>
</dbReference>
<accession>A0A192ZI59</accession>
<name>A0A192ZI59_HV1</name>
<dbReference type="Gene3D" id="4.10.890.10">
    <property type="entry name" value="HIV 1 nef anchor domain"/>
    <property type="match status" value="1"/>
</dbReference>
<keyword evidence="15 17" id="KW-0899">Viral immunoevasion</keyword>
<keyword evidence="4" id="KW-0244">Early protein</keyword>
<keyword evidence="6" id="KW-0597">Phosphoprotein</keyword>
<evidence type="ECO:0000256" key="5">
    <source>
        <dbReference type="ARBA" id="ARBA00022525"/>
    </source>
</evidence>
<keyword evidence="10" id="KW-0946">Virion</keyword>
<dbReference type="GO" id="GO:0005525">
    <property type="term" value="F:GTP binding"/>
    <property type="evidence" value="ECO:0007669"/>
    <property type="project" value="InterPro"/>
</dbReference>
<feature type="compositionally biased region" description="Basic and acidic residues" evidence="18">
    <location>
        <begin position="15"/>
        <end position="25"/>
    </location>
</feature>
<evidence type="ECO:0000256" key="7">
    <source>
        <dbReference type="ARBA" id="ARBA00022581"/>
    </source>
</evidence>
<keyword evidence="8" id="KW-0053">Apoptosis</keyword>
<organism evidence="19">
    <name type="scientific">Human immunodeficiency virus type 1</name>
    <name type="common">HIV-1</name>
    <dbReference type="NCBI Taxonomy" id="11676"/>
    <lineage>
        <taxon>Viruses</taxon>
        <taxon>Riboviria</taxon>
        <taxon>Pararnavirae</taxon>
        <taxon>Artverviricota</taxon>
        <taxon>Revtraviricetes</taxon>
        <taxon>Ortervirales</taxon>
        <taxon>Retroviridae</taxon>
        <taxon>Orthoretrovirinae</taxon>
        <taxon>Lentivirus</taxon>
        <taxon>Lentivirus humimdef1</taxon>
    </lineage>
</organism>
<comment type="similarity">
    <text evidence="1 17">Belongs to the lentivirus primate group Nef protein family.</text>
</comment>
<protein>
    <recommendedName>
        <fullName evidence="2 17">Protein Nef</fullName>
    </recommendedName>
</protein>
<reference evidence="19" key="1">
    <citation type="submission" date="2016-05" db="EMBL/GenBank/DDBJ databases">
        <title>More deletions in HIV-1 subtype B than in non-B subtypes following Korean red ginseng treatment over 20 years.</title>
        <authorList>
            <person name="Cho Y.K."/>
        </authorList>
    </citation>
    <scope>NUCLEOTIDE SEQUENCE</scope>
</reference>
<dbReference type="GO" id="GO:0044423">
    <property type="term" value="C:virion component"/>
    <property type="evidence" value="ECO:0007669"/>
    <property type="project" value="UniProtKB-KW"/>
</dbReference>
<organismHost>
    <name type="scientific">Homo sapiens</name>
    <name type="common">Human</name>
    <dbReference type="NCBI Taxonomy" id="9606"/>
</organismHost>
<evidence type="ECO:0000256" key="14">
    <source>
        <dbReference type="ARBA" id="ARBA00023136"/>
    </source>
</evidence>
<evidence type="ECO:0000256" key="9">
    <source>
        <dbReference type="ARBA" id="ARBA00022707"/>
    </source>
</evidence>
<dbReference type="InterPro" id="IPR001558">
    <property type="entry name" value="HIV_Nef"/>
</dbReference>
<proteinExistence type="inferred from homology"/>
<evidence type="ECO:0000256" key="2">
    <source>
        <dbReference type="ARBA" id="ARBA00013526"/>
    </source>
</evidence>
<evidence type="ECO:0000256" key="3">
    <source>
        <dbReference type="ARBA" id="ARBA00022511"/>
    </source>
</evidence>
<keyword evidence="12 17" id="KW-0843">Virulence</keyword>
<dbReference type="EMBL" id="KX259099">
    <property type="protein sequence ID" value="ANM85999.1"/>
    <property type="molecule type" value="Genomic_DNA"/>
</dbReference>
<dbReference type="Gene3D" id="3.30.62.10">
    <property type="entry name" value="Nef Regulatory Factor"/>
    <property type="match status" value="1"/>
</dbReference>
<evidence type="ECO:0000256" key="18">
    <source>
        <dbReference type="SAM" id="MobiDB-lite"/>
    </source>
</evidence>
<dbReference type="SUPFAM" id="SSF55671">
    <property type="entry name" value="Regulatory factor Nef"/>
    <property type="match status" value="1"/>
</dbReference>
<evidence type="ECO:0000256" key="8">
    <source>
        <dbReference type="ARBA" id="ARBA00022703"/>
    </source>
</evidence>
<keyword evidence="3" id="KW-1032">Host cell membrane</keyword>
<evidence type="ECO:0000256" key="17">
    <source>
        <dbReference type="RuleBase" id="RU000344"/>
    </source>
</evidence>
<feature type="region of interest" description="Disordered" evidence="18">
    <location>
        <begin position="1"/>
        <end position="42"/>
    </location>
</feature>
<evidence type="ECO:0000256" key="16">
    <source>
        <dbReference type="ARBA" id="ARBA00023288"/>
    </source>
</evidence>
<keyword evidence="16 17" id="KW-0449">Lipoprotein</keyword>
<keyword evidence="13" id="KW-0729">SH3-binding</keyword>